<dbReference type="EMBL" id="JACHVR010000001">
    <property type="protein sequence ID" value="MBB2886567.1"/>
    <property type="molecule type" value="Genomic_DNA"/>
</dbReference>
<evidence type="ECO:0000313" key="2">
    <source>
        <dbReference type="Proteomes" id="UP000589818"/>
    </source>
</evidence>
<name>A0ACC5MD12_9PSED</name>
<evidence type="ECO:0000313" key="1">
    <source>
        <dbReference type="EMBL" id="MBB2886567.1"/>
    </source>
</evidence>
<comment type="caution">
    <text evidence="1">The sequence shown here is derived from an EMBL/GenBank/DDBJ whole genome shotgun (WGS) entry which is preliminary data.</text>
</comment>
<gene>
    <name evidence="1" type="ORF">FHR69_002433</name>
</gene>
<accession>A0ACC5MD12</accession>
<proteinExistence type="predicted"/>
<reference evidence="1" key="1">
    <citation type="submission" date="2020-08" db="EMBL/GenBank/DDBJ databases">
        <title>Plant associated metagenomes--Microbial community diversity and host control of community assembly across model and emerging plant ecological genomics systems.</title>
        <authorList>
            <person name="Dangl J."/>
        </authorList>
    </citation>
    <scope>NUCLEOTIDE SEQUENCE</scope>
    <source>
        <strain evidence="1">KD5</strain>
    </source>
</reference>
<sequence length="187" mass="21196">MDRVRLKRITRPKPSAFLDRHQAGFTPSLSIMGTPSKEEATMSETFTKGMARNIYFGGSVFFFLIFLALTYHTEQTFPVRSNEAQLTESVIRGKTVWEQNNCVGCHTLLGEGAYFAPELGNVFQRRGGEEGFKPFLHAWMKMQPLGVPGRRAMPQFKLSEQEVDDIAEFLKWSSNINTNGWPPNKEG</sequence>
<keyword evidence="2" id="KW-1185">Reference proteome</keyword>
<dbReference type="Proteomes" id="UP000589818">
    <property type="component" value="Unassembled WGS sequence"/>
</dbReference>
<organism evidence="1 2">
    <name type="scientific">Pseudomonas umsongensis</name>
    <dbReference type="NCBI Taxonomy" id="198618"/>
    <lineage>
        <taxon>Bacteria</taxon>
        <taxon>Pseudomonadati</taxon>
        <taxon>Pseudomonadota</taxon>
        <taxon>Gammaproteobacteria</taxon>
        <taxon>Pseudomonadales</taxon>
        <taxon>Pseudomonadaceae</taxon>
        <taxon>Pseudomonas</taxon>
    </lineage>
</organism>
<protein>
    <submittedName>
        <fullName evidence="1">Nitric oxide reductase subunit C</fullName>
    </submittedName>
</protein>